<proteinExistence type="predicted"/>
<evidence type="ECO:0000313" key="2">
    <source>
        <dbReference type="Proteomes" id="UP001148018"/>
    </source>
</evidence>
<dbReference type="AlphaFoldDB" id="A0A9Q0DWX3"/>
<dbReference type="Proteomes" id="UP001148018">
    <property type="component" value="Unassembled WGS sequence"/>
</dbReference>
<protein>
    <submittedName>
        <fullName evidence="1">Uncharacterized protein</fullName>
    </submittedName>
</protein>
<gene>
    <name evidence="1" type="ORF">NHX12_004373</name>
</gene>
<accession>A0A9Q0DWX3</accession>
<comment type="caution">
    <text evidence="1">The sequence shown here is derived from an EMBL/GenBank/DDBJ whole genome shotgun (WGS) entry which is preliminary data.</text>
</comment>
<sequence>MLRIKVARRREIHRRGIGRTRALMWQRVWGLAQACRCREGFQATGSCGDPDHDSQELEMVCLEVMTDTL</sequence>
<dbReference type="EMBL" id="JANIIK010000111">
    <property type="protein sequence ID" value="KAJ3595068.1"/>
    <property type="molecule type" value="Genomic_DNA"/>
</dbReference>
<reference evidence="1" key="1">
    <citation type="submission" date="2022-07" db="EMBL/GenBank/DDBJ databases">
        <title>Chromosome-level genome of Muraenolepis orangiensis.</title>
        <authorList>
            <person name="Kim J."/>
        </authorList>
    </citation>
    <scope>NUCLEOTIDE SEQUENCE</scope>
    <source>
        <strain evidence="1">KU_S4_2022</strain>
        <tissue evidence="1">Muscle</tissue>
    </source>
</reference>
<evidence type="ECO:0000313" key="1">
    <source>
        <dbReference type="EMBL" id="KAJ3595068.1"/>
    </source>
</evidence>
<keyword evidence="2" id="KW-1185">Reference proteome</keyword>
<name>A0A9Q0DWX3_9TELE</name>
<organism evidence="1 2">
    <name type="scientific">Muraenolepis orangiensis</name>
    <name type="common">Patagonian moray cod</name>
    <dbReference type="NCBI Taxonomy" id="630683"/>
    <lineage>
        <taxon>Eukaryota</taxon>
        <taxon>Metazoa</taxon>
        <taxon>Chordata</taxon>
        <taxon>Craniata</taxon>
        <taxon>Vertebrata</taxon>
        <taxon>Euteleostomi</taxon>
        <taxon>Actinopterygii</taxon>
        <taxon>Neopterygii</taxon>
        <taxon>Teleostei</taxon>
        <taxon>Neoteleostei</taxon>
        <taxon>Acanthomorphata</taxon>
        <taxon>Zeiogadaria</taxon>
        <taxon>Gadariae</taxon>
        <taxon>Gadiformes</taxon>
        <taxon>Muraenolepidoidei</taxon>
        <taxon>Muraenolepididae</taxon>
        <taxon>Muraenolepis</taxon>
    </lineage>
</organism>